<comment type="caution">
    <text evidence="1">The sequence shown here is derived from an EMBL/GenBank/DDBJ whole genome shotgun (WGS) entry which is preliminary data.</text>
</comment>
<organism evidence="1 2">
    <name type="scientific">Methylobacterium brachythecii</name>
    <dbReference type="NCBI Taxonomy" id="1176177"/>
    <lineage>
        <taxon>Bacteria</taxon>
        <taxon>Pseudomonadati</taxon>
        <taxon>Pseudomonadota</taxon>
        <taxon>Alphaproteobacteria</taxon>
        <taxon>Hyphomicrobiales</taxon>
        <taxon>Methylobacteriaceae</taxon>
        <taxon>Methylobacterium</taxon>
    </lineage>
</organism>
<keyword evidence="2" id="KW-1185">Reference proteome</keyword>
<name>A0ABQ6D9D1_9HYPH</name>
<gene>
    <name evidence="1" type="ORF">GCM10007884_42520</name>
</gene>
<evidence type="ECO:0000313" key="2">
    <source>
        <dbReference type="Proteomes" id="UP001156881"/>
    </source>
</evidence>
<evidence type="ECO:0000313" key="1">
    <source>
        <dbReference type="EMBL" id="GLS46260.1"/>
    </source>
</evidence>
<dbReference type="EMBL" id="BSPG01000037">
    <property type="protein sequence ID" value="GLS46260.1"/>
    <property type="molecule type" value="Genomic_DNA"/>
</dbReference>
<sequence>MGVAVQAVALEIEASAKRRLADEYDAAQERGEVGQEGRPKTVPDGNGFRAATVADLGLTRKDIFEARRVRNAEALSPGVVQRMIDARLEVNVVC</sequence>
<dbReference type="Proteomes" id="UP001156881">
    <property type="component" value="Unassembled WGS sequence"/>
</dbReference>
<reference evidence="2" key="1">
    <citation type="journal article" date="2019" name="Int. J. Syst. Evol. Microbiol.">
        <title>The Global Catalogue of Microorganisms (GCM) 10K type strain sequencing project: providing services to taxonomists for standard genome sequencing and annotation.</title>
        <authorList>
            <consortium name="The Broad Institute Genomics Platform"/>
            <consortium name="The Broad Institute Genome Sequencing Center for Infectious Disease"/>
            <person name="Wu L."/>
            <person name="Ma J."/>
        </authorList>
    </citation>
    <scope>NUCLEOTIDE SEQUENCE [LARGE SCALE GENOMIC DNA]</scope>
    <source>
        <strain evidence="2">NBRC 107710</strain>
    </source>
</reference>
<protein>
    <submittedName>
        <fullName evidence="1">Uncharacterized protein</fullName>
    </submittedName>
</protein>
<proteinExistence type="predicted"/>
<accession>A0ABQ6D9D1</accession>